<dbReference type="PANTHER" id="PTHR11616">
    <property type="entry name" value="SODIUM/CHLORIDE DEPENDENT TRANSPORTER"/>
    <property type="match status" value="1"/>
</dbReference>
<reference evidence="18" key="2">
    <citation type="submission" date="2020-05" db="UniProtKB">
        <authorList>
            <consortium name="EnsemblMetazoa"/>
        </authorList>
    </citation>
    <scope>IDENTIFICATION</scope>
</reference>
<dbReference type="GO" id="GO:0089718">
    <property type="term" value="P:amino acid import across plasma membrane"/>
    <property type="evidence" value="ECO:0007669"/>
    <property type="project" value="TreeGrafter"/>
</dbReference>
<feature type="binding site" evidence="14">
    <location>
        <position position="71"/>
    </location>
    <ligand>
        <name>Na(+)</name>
        <dbReference type="ChEBI" id="CHEBI:29101"/>
        <label>1</label>
    </ligand>
</feature>
<dbReference type="OrthoDB" id="6581954at2759"/>
<keyword evidence="10 16" id="KW-0472">Membrane</keyword>
<dbReference type="AlphaFoldDB" id="A0A084WUQ5"/>
<feature type="transmembrane region" description="Helical" evidence="16">
    <location>
        <begin position="85"/>
        <end position="105"/>
    </location>
</feature>
<feature type="transmembrane region" description="Helical" evidence="16">
    <location>
        <begin position="429"/>
        <end position="447"/>
    </location>
</feature>
<dbReference type="NCBIfam" id="NF037979">
    <property type="entry name" value="Na_transp"/>
    <property type="match status" value="1"/>
</dbReference>
<dbReference type="EMBL" id="KE525423">
    <property type="protein sequence ID" value="KFB53949.1"/>
    <property type="molecule type" value="Genomic_DNA"/>
</dbReference>
<comment type="subcellular location">
    <subcellularLocation>
        <location evidence="1">Membrane</location>
        <topology evidence="1">Multi-pass membrane protein</topology>
    </subcellularLocation>
</comment>
<dbReference type="GO" id="GO:0005283">
    <property type="term" value="F:amino acid:sodium symporter activity"/>
    <property type="evidence" value="ECO:0007669"/>
    <property type="project" value="TreeGrafter"/>
</dbReference>
<dbReference type="InterPro" id="IPR037272">
    <property type="entry name" value="SNS_sf"/>
</dbReference>
<dbReference type="PROSITE" id="PS00610">
    <property type="entry name" value="NA_NEUROTRAN_SYMP_1"/>
    <property type="match status" value="1"/>
</dbReference>
<evidence type="ECO:0000256" key="15">
    <source>
        <dbReference type="RuleBase" id="RU003732"/>
    </source>
</evidence>
<evidence type="ECO:0000256" key="5">
    <source>
        <dbReference type="ARBA" id="ARBA00022847"/>
    </source>
</evidence>
<dbReference type="VEuPathDB" id="VectorBase:ASIS005967"/>
<dbReference type="Pfam" id="PF00209">
    <property type="entry name" value="SNF"/>
    <property type="match status" value="1"/>
</dbReference>
<keyword evidence="4 15" id="KW-0812">Transmembrane</keyword>
<keyword evidence="3 15" id="KW-0813">Transport</keyword>
<feature type="transmembrane region" description="Helical" evidence="16">
    <location>
        <begin position="222"/>
        <end position="240"/>
    </location>
</feature>
<evidence type="ECO:0000256" key="16">
    <source>
        <dbReference type="SAM" id="Phobius"/>
    </source>
</evidence>
<keyword evidence="8 14" id="KW-0915">Sodium</keyword>
<feature type="transmembrane region" description="Helical" evidence="16">
    <location>
        <begin position="506"/>
        <end position="527"/>
    </location>
</feature>
<feature type="binding site" evidence="14">
    <location>
        <position position="67"/>
    </location>
    <ligand>
        <name>Na(+)</name>
        <dbReference type="ChEBI" id="CHEBI:29101"/>
        <label>1</label>
    </ligand>
</feature>
<feature type="transmembrane region" description="Helical" evidence="16">
    <location>
        <begin position="294"/>
        <end position="319"/>
    </location>
</feature>
<sequence length="624" mass="69505">MDNHAFGNGGVKVAANGHADNRSVASSVMNSTETLETDSDVKNITASERGKWGRDIEFMLSCIAYSVGFGNIWKFPYTALENGGGAFLLPYLIVLFIVGRPIYYLEMVLGQFSSRGVVKLYDLAPAMRGIGVAQSVGMFVVLTYYAPVLAITFRYFVASLSTTLPWSLCDPSWTNCVNSSFVGQLNASNTSVTLQSSAELYYLKTIINKAPSLYDGLGTPDWKLTLCLLFSWVVVAIILMRGAKSTGKASYFLAIFPYVIILILLVQTMTLDGAMTGIMYFLTPQWDKLLTVKVWYEAVSQCFFSLSVCYGGIVAYSSFNNFRNNVHRDAVIISWLDTFTSIIVGCIVFGVLGNLAHVTGQTDIQKLATKGAGLTFMTYPDAISKFEFLPQVFAALFFLMLFIVGVGSNLGVTTSIITAIRDQRPDIKHWHVVLGTAIIGFLSGLVYLTPGGMDFLDVIDDLGAKHVTLTFAVLELAAIAWIYGVDRICRDIKFMLRIETSIYWRLCWGLIAPLATLLIFLFSIVNIKLQDVPTQYNVLGLSIYALAILQLPIFYIYAMHRRRSRHDESLRQSAQNSLEPLAVWGPEDDGIRLQYQMEEEQYQKTHPVPSSVVQRIKKRMFNMD</sequence>
<dbReference type="GO" id="GO:0015179">
    <property type="term" value="F:L-amino acid transmembrane transporter activity"/>
    <property type="evidence" value="ECO:0007669"/>
    <property type="project" value="TreeGrafter"/>
</dbReference>
<protein>
    <recommendedName>
        <fullName evidence="15">Transporter</fullName>
    </recommendedName>
</protein>
<dbReference type="CDD" id="cd10324">
    <property type="entry name" value="SLC6sbd"/>
    <property type="match status" value="1"/>
</dbReference>
<dbReference type="PROSITE" id="PS00754">
    <property type="entry name" value="NA_NEUROTRAN_SYMP_2"/>
    <property type="match status" value="1"/>
</dbReference>
<keyword evidence="5 15" id="KW-0769">Symport</keyword>
<evidence type="ECO:0000256" key="14">
    <source>
        <dbReference type="PIRSR" id="PIRSR600175-1"/>
    </source>
</evidence>
<gene>
    <name evidence="17" type="ORF">ZHAS_00022196</name>
</gene>
<keyword evidence="6" id="KW-0029">Amino-acid transport</keyword>
<evidence type="ECO:0000256" key="12">
    <source>
        <dbReference type="ARBA" id="ARBA00023201"/>
    </source>
</evidence>
<accession>A0A084WUQ5</accession>
<keyword evidence="12" id="KW-0739">Sodium transport</keyword>
<feature type="transmembrane region" description="Helical" evidence="16">
    <location>
        <begin position="539"/>
        <end position="558"/>
    </location>
</feature>
<evidence type="ECO:0000256" key="6">
    <source>
        <dbReference type="ARBA" id="ARBA00022970"/>
    </source>
</evidence>
<dbReference type="PROSITE" id="PS50267">
    <property type="entry name" value="NA_NEUROTRAN_SYMP_3"/>
    <property type="match status" value="1"/>
</dbReference>
<evidence type="ECO:0000313" key="18">
    <source>
        <dbReference type="EnsemblMetazoa" id="ASIC022196-PA"/>
    </source>
</evidence>
<dbReference type="GO" id="GO:0046872">
    <property type="term" value="F:metal ion binding"/>
    <property type="evidence" value="ECO:0007669"/>
    <property type="project" value="UniProtKB-KW"/>
</dbReference>
<keyword evidence="19" id="KW-1185">Reference proteome</keyword>
<dbReference type="PRINTS" id="PR00176">
    <property type="entry name" value="NANEUSMPORT"/>
</dbReference>
<feature type="transmembrane region" description="Helical" evidence="16">
    <location>
        <begin position="467"/>
        <end position="485"/>
    </location>
</feature>
<feature type="transmembrane region" description="Helical" evidence="16">
    <location>
        <begin position="136"/>
        <end position="157"/>
    </location>
</feature>
<keyword evidence="11" id="KW-0325">Glycoprotein</keyword>
<dbReference type="VEuPathDB" id="VectorBase:ASIC022196"/>
<dbReference type="EMBL" id="ATLV01027104">
    <property type="status" value="NOT_ANNOTATED_CDS"/>
    <property type="molecule type" value="Genomic_DNA"/>
</dbReference>
<feature type="transmembrane region" description="Helical" evidence="16">
    <location>
        <begin position="252"/>
        <end position="282"/>
    </location>
</feature>
<evidence type="ECO:0000256" key="2">
    <source>
        <dbReference type="ARBA" id="ARBA00006459"/>
    </source>
</evidence>
<dbReference type="GO" id="GO:0005886">
    <property type="term" value="C:plasma membrane"/>
    <property type="evidence" value="ECO:0007669"/>
    <property type="project" value="TreeGrafter"/>
</dbReference>
<evidence type="ECO:0000313" key="17">
    <source>
        <dbReference type="EMBL" id="KFB53949.1"/>
    </source>
</evidence>
<feature type="transmembrane region" description="Helical" evidence="16">
    <location>
        <begin position="392"/>
        <end position="417"/>
    </location>
</feature>
<evidence type="ECO:0000256" key="11">
    <source>
        <dbReference type="ARBA" id="ARBA00023180"/>
    </source>
</evidence>
<evidence type="ECO:0000256" key="13">
    <source>
        <dbReference type="ARBA" id="ARBA00037785"/>
    </source>
</evidence>
<evidence type="ECO:0000256" key="4">
    <source>
        <dbReference type="ARBA" id="ARBA00022692"/>
    </source>
</evidence>
<proteinExistence type="inferred from homology"/>
<evidence type="ECO:0000256" key="10">
    <source>
        <dbReference type="ARBA" id="ARBA00023136"/>
    </source>
</evidence>
<evidence type="ECO:0000313" key="19">
    <source>
        <dbReference type="Proteomes" id="UP000030765"/>
    </source>
</evidence>
<dbReference type="EnsemblMetazoa" id="ASIC022196-RA">
    <property type="protein sequence ID" value="ASIC022196-PA"/>
    <property type="gene ID" value="ASIC022196"/>
</dbReference>
<feature type="transmembrane region" description="Helical" evidence="16">
    <location>
        <begin position="331"/>
        <end position="352"/>
    </location>
</feature>
<evidence type="ECO:0000256" key="8">
    <source>
        <dbReference type="ARBA" id="ARBA00023053"/>
    </source>
</evidence>
<reference evidence="17 19" key="1">
    <citation type="journal article" date="2014" name="BMC Genomics">
        <title>Genome sequence of Anopheles sinensis provides insight into genetics basis of mosquito competence for malaria parasites.</title>
        <authorList>
            <person name="Zhou D."/>
            <person name="Zhang D."/>
            <person name="Ding G."/>
            <person name="Shi L."/>
            <person name="Hou Q."/>
            <person name="Ye Y."/>
            <person name="Xu Y."/>
            <person name="Zhou H."/>
            <person name="Xiong C."/>
            <person name="Li S."/>
            <person name="Yu J."/>
            <person name="Hong S."/>
            <person name="Yu X."/>
            <person name="Zou P."/>
            <person name="Chen C."/>
            <person name="Chang X."/>
            <person name="Wang W."/>
            <person name="Lv Y."/>
            <person name="Sun Y."/>
            <person name="Ma L."/>
            <person name="Shen B."/>
            <person name="Zhu C."/>
        </authorList>
    </citation>
    <scope>NUCLEOTIDE SEQUENCE [LARGE SCALE GENOMIC DNA]</scope>
</reference>
<keyword evidence="9" id="KW-0406">Ion transport</keyword>
<evidence type="ECO:0000256" key="7">
    <source>
        <dbReference type="ARBA" id="ARBA00022989"/>
    </source>
</evidence>
<organism evidence="17">
    <name type="scientific">Anopheles sinensis</name>
    <name type="common">Mosquito</name>
    <dbReference type="NCBI Taxonomy" id="74873"/>
    <lineage>
        <taxon>Eukaryota</taxon>
        <taxon>Metazoa</taxon>
        <taxon>Ecdysozoa</taxon>
        <taxon>Arthropoda</taxon>
        <taxon>Hexapoda</taxon>
        <taxon>Insecta</taxon>
        <taxon>Pterygota</taxon>
        <taxon>Neoptera</taxon>
        <taxon>Endopterygota</taxon>
        <taxon>Diptera</taxon>
        <taxon>Nematocera</taxon>
        <taxon>Culicoidea</taxon>
        <taxon>Culicidae</taxon>
        <taxon>Anophelinae</taxon>
        <taxon>Anopheles</taxon>
    </lineage>
</organism>
<keyword evidence="7 16" id="KW-1133">Transmembrane helix</keyword>
<feature type="binding site" evidence="14">
    <location>
        <position position="305"/>
    </location>
    <ligand>
        <name>Na(+)</name>
        <dbReference type="ChEBI" id="CHEBI:29101"/>
        <label>1</label>
    </ligand>
</feature>
<evidence type="ECO:0000256" key="9">
    <source>
        <dbReference type="ARBA" id="ARBA00023065"/>
    </source>
</evidence>
<feature type="binding site" evidence="14">
    <location>
        <position position="408"/>
    </location>
    <ligand>
        <name>Na(+)</name>
        <dbReference type="ChEBI" id="CHEBI:29101"/>
        <label>1</label>
    </ligand>
</feature>
<dbReference type="SUPFAM" id="SSF161070">
    <property type="entry name" value="SNF-like"/>
    <property type="match status" value="1"/>
</dbReference>
<evidence type="ECO:0000256" key="1">
    <source>
        <dbReference type="ARBA" id="ARBA00004141"/>
    </source>
</evidence>
<dbReference type="OMA" id="WAKCDPS"/>
<name>A0A084WUQ5_ANOSI</name>
<dbReference type="STRING" id="74873.A0A084WUQ5"/>
<evidence type="ECO:0000256" key="3">
    <source>
        <dbReference type="ARBA" id="ARBA00022448"/>
    </source>
</evidence>
<dbReference type="PANTHER" id="PTHR11616:SF321">
    <property type="entry name" value="SODIUM-DEPENDENT NUTRIENT AMINO ACID TRANSPORTER 1-RELATED"/>
    <property type="match status" value="1"/>
</dbReference>
<comment type="similarity">
    <text evidence="2 15">Belongs to the sodium:neurotransmitter symporter (SNF) (TC 2.A.22) family.</text>
</comment>
<dbReference type="Proteomes" id="UP000030765">
    <property type="component" value="Unassembled WGS sequence"/>
</dbReference>
<keyword evidence="14" id="KW-0479">Metal-binding</keyword>
<dbReference type="InterPro" id="IPR000175">
    <property type="entry name" value="Na/ntran_symport"/>
</dbReference>
<comment type="function">
    <text evidence="13">Unusual broad substrate spectrum amino acid:sodium cotransporter that promotes absorption of the D isomers of essential amino acids. Neutral amino acids are the preferred substrates, especially methionine and phenylalanine.</text>
</comment>